<sequence length="351" mass="39597">MNDHDDFPPLGSKPVKKANNNNNNNNNNSNNNNNNNGFSYRQTAPVQTSVQPILVPPTIKEITNEIIDIGANLADKSFERDIDQILERGYNKGVSKIIITGTSIKTSIKAIQLIENNKRKKGMVELFSTVGVHPHSAEETMKMVGSGEKAQDELRQLIKRNLGVIRSVGECGLDFNRNFSSHATQIEMFDRQIQLGIEFNLPLFIHERDAHTQFCLVVEKYVKSGTMPRSVIHCFTGTEAEAKAYVSMGFYFGFTAVIGHDKRGEELRAILKSAIIPLDRLMIETDCPYMTPHNIDAKDKPKQTDPRSKFIRNEPSLLPYVLKTLAQCYNISEKDMALQTFNNTKVFFNLN</sequence>
<reference evidence="6 7" key="1">
    <citation type="submission" date="2023-11" db="EMBL/GenBank/DDBJ databases">
        <title>Dfirmibasis_genome.</title>
        <authorList>
            <person name="Edelbroek B."/>
            <person name="Kjellin J."/>
            <person name="Jerlstrom-Hultqvist J."/>
            <person name="Soderbom F."/>
        </authorList>
    </citation>
    <scope>NUCLEOTIDE SEQUENCE [LARGE SCALE GENOMIC DNA]</scope>
    <source>
        <strain evidence="6 7">TNS-C-14</strain>
    </source>
</reference>
<dbReference type="Gene3D" id="3.20.20.140">
    <property type="entry name" value="Metal-dependent hydrolases"/>
    <property type="match status" value="1"/>
</dbReference>
<dbReference type="EMBL" id="JAVFKY010000005">
    <property type="protein sequence ID" value="KAK5575907.1"/>
    <property type="molecule type" value="Genomic_DNA"/>
</dbReference>
<keyword evidence="2" id="KW-0540">Nuclease</keyword>
<comment type="similarity">
    <text evidence="1">Belongs to the metallo-dependent hydrolases superfamily. TatD-type hydrolase family.</text>
</comment>
<evidence type="ECO:0000256" key="1">
    <source>
        <dbReference type="ARBA" id="ARBA00009275"/>
    </source>
</evidence>
<keyword evidence="3" id="KW-0479">Metal-binding</keyword>
<feature type="region of interest" description="Disordered" evidence="5">
    <location>
        <begin position="1"/>
        <end position="40"/>
    </location>
</feature>
<comment type="caution">
    <text evidence="6">The sequence shown here is derived from an EMBL/GenBank/DDBJ whole genome shotgun (WGS) entry which is preliminary data.</text>
</comment>
<gene>
    <name evidence="6" type="ORF">RB653_007042</name>
</gene>
<evidence type="ECO:0000256" key="2">
    <source>
        <dbReference type="ARBA" id="ARBA00022722"/>
    </source>
</evidence>
<dbReference type="Pfam" id="PF01026">
    <property type="entry name" value="TatD_DNase"/>
    <property type="match status" value="1"/>
</dbReference>
<dbReference type="PANTHER" id="PTHR10060">
    <property type="entry name" value="TATD FAMILY DEOXYRIBONUCLEASE"/>
    <property type="match status" value="1"/>
</dbReference>
<accession>A0AAN7TTY4</accession>
<name>A0AAN7TTY4_9MYCE</name>
<dbReference type="AlphaFoldDB" id="A0AAN7TTY4"/>
<evidence type="ECO:0000256" key="5">
    <source>
        <dbReference type="SAM" id="MobiDB-lite"/>
    </source>
</evidence>
<dbReference type="GO" id="GO:0008310">
    <property type="term" value="F:single-stranded DNA 3'-5' DNA exonuclease activity"/>
    <property type="evidence" value="ECO:0007669"/>
    <property type="project" value="TreeGrafter"/>
</dbReference>
<organism evidence="6 7">
    <name type="scientific">Dictyostelium firmibasis</name>
    <dbReference type="NCBI Taxonomy" id="79012"/>
    <lineage>
        <taxon>Eukaryota</taxon>
        <taxon>Amoebozoa</taxon>
        <taxon>Evosea</taxon>
        <taxon>Eumycetozoa</taxon>
        <taxon>Dictyostelia</taxon>
        <taxon>Dictyosteliales</taxon>
        <taxon>Dictyosteliaceae</taxon>
        <taxon>Dictyostelium</taxon>
    </lineage>
</organism>
<dbReference type="Proteomes" id="UP001344447">
    <property type="component" value="Unassembled WGS sequence"/>
</dbReference>
<evidence type="ECO:0000256" key="3">
    <source>
        <dbReference type="ARBA" id="ARBA00022723"/>
    </source>
</evidence>
<dbReference type="GO" id="GO:0046872">
    <property type="term" value="F:metal ion binding"/>
    <property type="evidence" value="ECO:0007669"/>
    <property type="project" value="UniProtKB-KW"/>
</dbReference>
<feature type="compositionally biased region" description="Low complexity" evidence="5">
    <location>
        <begin position="19"/>
        <end position="36"/>
    </location>
</feature>
<evidence type="ECO:0000313" key="7">
    <source>
        <dbReference type="Proteomes" id="UP001344447"/>
    </source>
</evidence>
<evidence type="ECO:0000313" key="6">
    <source>
        <dbReference type="EMBL" id="KAK5575907.1"/>
    </source>
</evidence>
<keyword evidence="7" id="KW-1185">Reference proteome</keyword>
<evidence type="ECO:0000256" key="4">
    <source>
        <dbReference type="ARBA" id="ARBA00022801"/>
    </source>
</evidence>
<protein>
    <submittedName>
        <fullName evidence="6">Uncharacterized protein</fullName>
    </submittedName>
</protein>
<dbReference type="PANTHER" id="PTHR10060:SF15">
    <property type="entry name" value="DEOXYRIBONUCLEASE TATDN1"/>
    <property type="match status" value="1"/>
</dbReference>
<dbReference type="CDD" id="cd01310">
    <property type="entry name" value="TatD_DNAse"/>
    <property type="match status" value="1"/>
</dbReference>
<proteinExistence type="inferred from homology"/>
<dbReference type="InterPro" id="IPR050891">
    <property type="entry name" value="TatD-type_Hydrolase"/>
</dbReference>
<dbReference type="InterPro" id="IPR001130">
    <property type="entry name" value="TatD-like"/>
</dbReference>
<keyword evidence="4" id="KW-0378">Hydrolase</keyword>
<dbReference type="SUPFAM" id="SSF51556">
    <property type="entry name" value="Metallo-dependent hydrolases"/>
    <property type="match status" value="1"/>
</dbReference>
<dbReference type="InterPro" id="IPR032466">
    <property type="entry name" value="Metal_Hydrolase"/>
</dbReference>
<dbReference type="FunFam" id="3.20.20.140:FF:000253">
    <property type="entry name" value="TatD related DNase"/>
    <property type="match status" value="1"/>
</dbReference>
<dbReference type="GO" id="GO:0005829">
    <property type="term" value="C:cytosol"/>
    <property type="evidence" value="ECO:0007669"/>
    <property type="project" value="TreeGrafter"/>
</dbReference>